<evidence type="ECO:0000313" key="11">
    <source>
        <dbReference type="Proteomes" id="UP000247454"/>
    </source>
</evidence>
<evidence type="ECO:0000256" key="4">
    <source>
        <dbReference type="ARBA" id="ARBA00022692"/>
    </source>
</evidence>
<dbReference type="EMBL" id="QJTF01000001">
    <property type="protein sequence ID" value="PYE90478.1"/>
    <property type="molecule type" value="Genomic_DNA"/>
</dbReference>
<feature type="region of interest" description="Disordered" evidence="8">
    <location>
        <begin position="10"/>
        <end position="54"/>
    </location>
</feature>
<evidence type="ECO:0000313" key="10">
    <source>
        <dbReference type="EMBL" id="PYE90478.1"/>
    </source>
</evidence>
<dbReference type="CDD" id="cd06261">
    <property type="entry name" value="TM_PBP2"/>
    <property type="match status" value="1"/>
</dbReference>
<keyword evidence="3" id="KW-1003">Cell membrane</keyword>
<dbReference type="Gene3D" id="1.10.3720.10">
    <property type="entry name" value="MetI-like"/>
    <property type="match status" value="1"/>
</dbReference>
<feature type="domain" description="ABC transmembrane type-1" evidence="9">
    <location>
        <begin position="120"/>
        <end position="336"/>
    </location>
</feature>
<proteinExistence type="inferred from homology"/>
<dbReference type="PROSITE" id="PS50928">
    <property type="entry name" value="ABC_TM1"/>
    <property type="match status" value="1"/>
</dbReference>
<feature type="transmembrane region" description="Helical" evidence="7">
    <location>
        <begin position="124"/>
        <end position="145"/>
    </location>
</feature>
<feature type="transmembrane region" description="Helical" evidence="7">
    <location>
        <begin position="265"/>
        <end position="286"/>
    </location>
</feature>
<feature type="compositionally biased region" description="Pro residues" evidence="8">
    <location>
        <begin position="17"/>
        <end position="26"/>
    </location>
</feature>
<dbReference type="InterPro" id="IPR000515">
    <property type="entry name" value="MetI-like"/>
</dbReference>
<feature type="transmembrane region" description="Helical" evidence="7">
    <location>
        <begin position="63"/>
        <end position="87"/>
    </location>
</feature>
<evidence type="ECO:0000259" key="9">
    <source>
        <dbReference type="PROSITE" id="PS50928"/>
    </source>
</evidence>
<evidence type="ECO:0000256" key="1">
    <source>
        <dbReference type="ARBA" id="ARBA00004651"/>
    </source>
</evidence>
<comment type="subcellular location">
    <subcellularLocation>
        <location evidence="1 7">Cell membrane</location>
        <topology evidence="1 7">Multi-pass membrane protein</topology>
    </subcellularLocation>
</comment>
<dbReference type="Pfam" id="PF00528">
    <property type="entry name" value="BPD_transp_1"/>
    <property type="match status" value="1"/>
</dbReference>
<reference evidence="10 11" key="1">
    <citation type="submission" date="2018-06" db="EMBL/GenBank/DDBJ databases">
        <title>Genomic Encyclopedia of Type Strains, Phase III (KMG-III): the genomes of soil and plant-associated and newly described type strains.</title>
        <authorList>
            <person name="Whitman W."/>
        </authorList>
    </citation>
    <scope>NUCLEOTIDE SEQUENCE [LARGE SCALE GENOMIC DNA]</scope>
    <source>
        <strain evidence="10 11">ORS 1419</strain>
    </source>
</reference>
<feature type="transmembrane region" description="Helical" evidence="7">
    <location>
        <begin position="313"/>
        <end position="335"/>
    </location>
</feature>
<comment type="similarity">
    <text evidence="7">Belongs to the binding-protein-dependent transport system permease family.</text>
</comment>
<dbReference type="PANTHER" id="PTHR30193:SF41">
    <property type="entry name" value="DIACETYLCHITOBIOSE UPTAKE SYSTEM PERMEASE PROTEIN NGCF"/>
    <property type="match status" value="1"/>
</dbReference>
<dbReference type="Proteomes" id="UP000247454">
    <property type="component" value="Unassembled WGS sequence"/>
</dbReference>
<comment type="caution">
    <text evidence="10">The sequence shown here is derived from an EMBL/GenBank/DDBJ whole genome shotgun (WGS) entry which is preliminary data.</text>
</comment>
<accession>A0A318T620</accession>
<evidence type="ECO:0000256" key="8">
    <source>
        <dbReference type="SAM" id="MobiDB-lite"/>
    </source>
</evidence>
<dbReference type="GO" id="GO:0005886">
    <property type="term" value="C:plasma membrane"/>
    <property type="evidence" value="ECO:0007669"/>
    <property type="project" value="UniProtKB-SubCell"/>
</dbReference>
<evidence type="ECO:0000256" key="3">
    <source>
        <dbReference type="ARBA" id="ARBA00022475"/>
    </source>
</evidence>
<dbReference type="SUPFAM" id="SSF161098">
    <property type="entry name" value="MetI-like"/>
    <property type="match status" value="1"/>
</dbReference>
<keyword evidence="11" id="KW-1185">Reference proteome</keyword>
<dbReference type="InterPro" id="IPR051393">
    <property type="entry name" value="ABC_transporter_permease"/>
</dbReference>
<dbReference type="PANTHER" id="PTHR30193">
    <property type="entry name" value="ABC TRANSPORTER PERMEASE PROTEIN"/>
    <property type="match status" value="1"/>
</dbReference>
<keyword evidence="6 7" id="KW-0472">Membrane</keyword>
<keyword evidence="4 7" id="KW-0812">Transmembrane</keyword>
<sequence length="345" mass="38424">MGVVTITPLLKTVAQTSPPPPDPSGHPPRKGEGARETHPEHQMTDPGQNQSTRKRRSATQWRGLLYIAPAMALVIVFFVVPVLFTGWMSLHNWPLMGTQRWIGFNNYIRMANDARFMSALRFTAYYTIIVTIAIFAIAFPLAIFVEKQRRFVGTYRTIIFLPVVIGLATASLLWVWLANVDSGFIGPALKALGLVERSPNLLASFDSAFLTIIIMVVWKIAGFTMIILLTGLQAIPVELTEAARIDGAGRWQRFRHLTLPLMRRTIALALIISVTGSILAFDQFYIMTSGGPQNRMISVVYYIFNQSFVSFNLGYGAALSIALLVILMLISIAQLRLLKIGEERP</sequence>
<name>A0A318T620_9HYPH</name>
<keyword evidence="2 7" id="KW-0813">Transport</keyword>
<feature type="transmembrane region" description="Helical" evidence="7">
    <location>
        <begin position="208"/>
        <end position="229"/>
    </location>
</feature>
<evidence type="ECO:0000256" key="7">
    <source>
        <dbReference type="RuleBase" id="RU363032"/>
    </source>
</evidence>
<keyword evidence="5 7" id="KW-1133">Transmembrane helix</keyword>
<evidence type="ECO:0000256" key="5">
    <source>
        <dbReference type="ARBA" id="ARBA00022989"/>
    </source>
</evidence>
<dbReference type="AlphaFoldDB" id="A0A318T620"/>
<dbReference type="GO" id="GO:0055085">
    <property type="term" value="P:transmembrane transport"/>
    <property type="evidence" value="ECO:0007669"/>
    <property type="project" value="InterPro"/>
</dbReference>
<organism evidence="10 11">
    <name type="scientific">Phyllobacterium leguminum</name>
    <dbReference type="NCBI Taxonomy" id="314237"/>
    <lineage>
        <taxon>Bacteria</taxon>
        <taxon>Pseudomonadati</taxon>
        <taxon>Pseudomonadota</taxon>
        <taxon>Alphaproteobacteria</taxon>
        <taxon>Hyphomicrobiales</taxon>
        <taxon>Phyllobacteriaceae</taxon>
        <taxon>Phyllobacterium</taxon>
    </lineage>
</organism>
<protein>
    <submittedName>
        <fullName evidence="10">Carbohydrate ABC transporter membrane protein 1 (CUT1 family)</fullName>
    </submittedName>
</protein>
<evidence type="ECO:0000256" key="2">
    <source>
        <dbReference type="ARBA" id="ARBA00022448"/>
    </source>
</evidence>
<feature type="transmembrane region" description="Helical" evidence="7">
    <location>
        <begin position="157"/>
        <end position="177"/>
    </location>
</feature>
<dbReference type="InterPro" id="IPR035906">
    <property type="entry name" value="MetI-like_sf"/>
</dbReference>
<gene>
    <name evidence="10" type="ORF">C7477_101151</name>
</gene>
<evidence type="ECO:0000256" key="6">
    <source>
        <dbReference type="ARBA" id="ARBA00023136"/>
    </source>
</evidence>
<feature type="compositionally biased region" description="Basic and acidic residues" evidence="8">
    <location>
        <begin position="29"/>
        <end position="43"/>
    </location>
</feature>